<dbReference type="Proteomes" id="UP000501602">
    <property type="component" value="Chromosome"/>
</dbReference>
<gene>
    <name evidence="3" type="ORF">HER31_00275</name>
</gene>
<keyword evidence="1" id="KW-0201">Cytochrome c-type biogenesis</keyword>
<protein>
    <recommendedName>
        <fullName evidence="5">Formate-dependent nitrite reductase complex subunit NrfG</fullName>
    </recommendedName>
</protein>
<sequence length="230" mass="25039">MLMTILVSILVATAAVLGWQHRRIVAADDSALAILPETAVTAVPAIPRSALAVSALAIVVVGLSSALYLQMGRYHDHFTQTPDRQLDYVLRAELQQLAQDANTSVELQQLAQGYAKVGQYDQAVATMSRLLEYFEPTSLYLGLQAKFSYYRDGRVISVETQQLIDQSLALNPAEPETLLLLANHAYLQQDYALAISHWQALLTAAPVGLDQTPIRRAVANAQAKLAAANL</sequence>
<accession>A0A6H1U8X3</accession>
<dbReference type="RefSeq" id="WP_168658736.1">
    <property type="nucleotide sequence ID" value="NZ_CP051180.1"/>
</dbReference>
<evidence type="ECO:0000256" key="2">
    <source>
        <dbReference type="SAM" id="Phobius"/>
    </source>
</evidence>
<dbReference type="EMBL" id="CP051180">
    <property type="protein sequence ID" value="QIZ75474.1"/>
    <property type="molecule type" value="Genomic_DNA"/>
</dbReference>
<dbReference type="GO" id="GO:0005886">
    <property type="term" value="C:plasma membrane"/>
    <property type="evidence" value="ECO:0007669"/>
    <property type="project" value="TreeGrafter"/>
</dbReference>
<evidence type="ECO:0008006" key="5">
    <source>
        <dbReference type="Google" id="ProtNLM"/>
    </source>
</evidence>
<dbReference type="Gene3D" id="1.25.40.10">
    <property type="entry name" value="Tetratricopeptide repeat domain"/>
    <property type="match status" value="1"/>
</dbReference>
<dbReference type="KEGG" id="fes:HER31_00275"/>
<keyword evidence="4" id="KW-1185">Reference proteome</keyword>
<evidence type="ECO:0000256" key="1">
    <source>
        <dbReference type="ARBA" id="ARBA00022748"/>
    </source>
</evidence>
<name>A0A6H1U8X3_9GAMM</name>
<proteinExistence type="predicted"/>
<reference evidence="3 4" key="1">
    <citation type="submission" date="2020-04" db="EMBL/GenBank/DDBJ databases">
        <title>Ferrimonas sp. S7 isolated from sea water.</title>
        <authorList>
            <person name="Bae S.S."/>
            <person name="Baek K."/>
        </authorList>
    </citation>
    <scope>NUCLEOTIDE SEQUENCE [LARGE SCALE GENOMIC DNA]</scope>
    <source>
        <strain evidence="3 4">S7</strain>
    </source>
</reference>
<dbReference type="GO" id="GO:0017004">
    <property type="term" value="P:cytochrome complex assembly"/>
    <property type="evidence" value="ECO:0007669"/>
    <property type="project" value="UniProtKB-KW"/>
</dbReference>
<dbReference type="SUPFAM" id="SSF48452">
    <property type="entry name" value="TPR-like"/>
    <property type="match status" value="1"/>
</dbReference>
<keyword evidence="2" id="KW-1133">Transmembrane helix</keyword>
<dbReference type="AlphaFoldDB" id="A0A6H1U8X3"/>
<dbReference type="InterPro" id="IPR051263">
    <property type="entry name" value="C-type_cytochrome_biogenesis"/>
</dbReference>
<keyword evidence="2" id="KW-0472">Membrane</keyword>
<dbReference type="PANTHER" id="PTHR47870:SF1">
    <property type="entry name" value="CYTOCHROME C-TYPE BIOGENESIS PROTEIN CCMH"/>
    <property type="match status" value="1"/>
</dbReference>
<keyword evidence="2" id="KW-0812">Transmembrane</keyword>
<evidence type="ECO:0000313" key="4">
    <source>
        <dbReference type="Proteomes" id="UP000501602"/>
    </source>
</evidence>
<organism evidence="3 4">
    <name type="scientific">Ferrimonas lipolytica</name>
    <dbReference type="NCBI Taxonomy" id="2724191"/>
    <lineage>
        <taxon>Bacteria</taxon>
        <taxon>Pseudomonadati</taxon>
        <taxon>Pseudomonadota</taxon>
        <taxon>Gammaproteobacteria</taxon>
        <taxon>Alteromonadales</taxon>
        <taxon>Ferrimonadaceae</taxon>
        <taxon>Ferrimonas</taxon>
    </lineage>
</organism>
<dbReference type="InterPro" id="IPR011990">
    <property type="entry name" value="TPR-like_helical_dom_sf"/>
</dbReference>
<feature type="transmembrane region" description="Helical" evidence="2">
    <location>
        <begin position="51"/>
        <end position="69"/>
    </location>
</feature>
<evidence type="ECO:0000313" key="3">
    <source>
        <dbReference type="EMBL" id="QIZ75474.1"/>
    </source>
</evidence>
<dbReference type="PANTHER" id="PTHR47870">
    <property type="entry name" value="CYTOCHROME C-TYPE BIOGENESIS PROTEIN CCMH"/>
    <property type="match status" value="1"/>
</dbReference>